<proteinExistence type="predicted"/>
<dbReference type="OrthoDB" id="3378334at2"/>
<evidence type="ECO:0000313" key="1">
    <source>
        <dbReference type="EMBL" id="RVU14815.1"/>
    </source>
</evidence>
<dbReference type="RefSeq" id="WP_127833320.1">
    <property type="nucleotide sequence ID" value="NZ_RZYA01000038.1"/>
</dbReference>
<evidence type="ECO:0000313" key="2">
    <source>
        <dbReference type="Proteomes" id="UP000283128"/>
    </source>
</evidence>
<dbReference type="EMBL" id="RZYA01000038">
    <property type="protein sequence ID" value="RVU14815.1"/>
    <property type="molecule type" value="Genomic_DNA"/>
</dbReference>
<organism evidence="1 2">
    <name type="scientific">Streptomyces antnestii</name>
    <dbReference type="NCBI Taxonomy" id="2494256"/>
    <lineage>
        <taxon>Bacteria</taxon>
        <taxon>Bacillati</taxon>
        <taxon>Actinomycetota</taxon>
        <taxon>Actinomycetes</taxon>
        <taxon>Kitasatosporales</taxon>
        <taxon>Streptomycetaceae</taxon>
        <taxon>Streptomyces</taxon>
    </lineage>
</organism>
<dbReference type="Pfam" id="PF19760">
    <property type="entry name" value="DUF6247"/>
    <property type="match status" value="1"/>
</dbReference>
<keyword evidence="2" id="KW-1185">Reference proteome</keyword>
<name>A0A3S2YMY5_9ACTN</name>
<accession>A0A3S2YMY5</accession>
<comment type="caution">
    <text evidence="1">The sequence shown here is derived from an EMBL/GenBank/DDBJ whole genome shotgun (WGS) entry which is preliminary data.</text>
</comment>
<sequence>MSVLELTLSELLNKPKATLANLRGARRIVLRRRDDEDLVLTTAARADQDHEVMGATSRMFVEMMRTPQGRTLVLDVLPATFPWVRYLPAHDVREFSVELVDALGAATSLDNTAGVAQLLTEWRHTAEVHADPELYAALTTDSGEDYGPVPEPGTAA</sequence>
<reference evidence="1 2" key="1">
    <citation type="submission" date="2019-01" db="EMBL/GenBank/DDBJ databases">
        <title>Genome sequences of Streptomyces and Rhizobium isolates collected from root and soil.</title>
        <authorList>
            <person name="Chhettri S."/>
            <person name="Sevigny J.L."/>
            <person name="Sen A."/>
            <person name="Ennis N."/>
            <person name="Tisa L."/>
        </authorList>
    </citation>
    <scope>NUCLEOTIDE SEQUENCE [LARGE SCALE GENOMIC DNA]</scope>
    <source>
        <strain evidence="1 2">San01</strain>
    </source>
</reference>
<dbReference type="InterPro" id="IPR046214">
    <property type="entry name" value="DUF6247"/>
</dbReference>
<gene>
    <name evidence="1" type="ORF">EOT10_40195</name>
</gene>
<dbReference type="AlphaFoldDB" id="A0A3S2YMY5"/>
<protein>
    <recommendedName>
        <fullName evidence="3">Prevent-host-death family protein</fullName>
    </recommendedName>
</protein>
<dbReference type="Proteomes" id="UP000283128">
    <property type="component" value="Unassembled WGS sequence"/>
</dbReference>
<evidence type="ECO:0008006" key="3">
    <source>
        <dbReference type="Google" id="ProtNLM"/>
    </source>
</evidence>